<keyword evidence="9 15" id="KW-0812">Transmembrane</keyword>
<dbReference type="EMBL" id="MU007092">
    <property type="protein sequence ID" value="KAF2422187.1"/>
    <property type="molecule type" value="Genomic_DNA"/>
</dbReference>
<evidence type="ECO:0000256" key="2">
    <source>
        <dbReference type="ARBA" id="ARBA00004760"/>
    </source>
</evidence>
<evidence type="ECO:0000256" key="1">
    <source>
        <dbReference type="ARBA" id="ARBA00004141"/>
    </source>
</evidence>
<feature type="transmembrane region" description="Helical" evidence="15">
    <location>
        <begin position="6"/>
        <end position="26"/>
    </location>
</feature>
<dbReference type="Proteomes" id="UP000800235">
    <property type="component" value="Unassembled WGS sequence"/>
</dbReference>
<dbReference type="InterPro" id="IPR025993">
    <property type="entry name" value="Ceramide_glucosylTrfase"/>
</dbReference>
<keyword evidence="8" id="KW-0808">Transferase</keyword>
<protein>
    <recommendedName>
        <fullName evidence="6">Ceramide glucosyltransferase</fullName>
        <ecNumber evidence="5">2.4.1.80</ecNumber>
    </recommendedName>
    <alternativeName>
        <fullName evidence="13">Glucosylceramide synthase</fullName>
    </alternativeName>
    <alternativeName>
        <fullName evidence="14">UDP-glucose ceramide glucosyltransferase</fullName>
    </alternativeName>
    <alternativeName>
        <fullName evidence="12">UDP-glucose:N-acylsphingosine D-glucosyltransferase</fullName>
    </alternativeName>
</protein>
<dbReference type="InterPro" id="IPR029044">
    <property type="entry name" value="Nucleotide-diphossugar_trans"/>
</dbReference>
<evidence type="ECO:0000256" key="14">
    <source>
        <dbReference type="ARBA" id="ARBA00032575"/>
    </source>
</evidence>
<accession>A0A9P4NI35</accession>
<feature type="transmembrane region" description="Helical" evidence="15">
    <location>
        <begin position="368"/>
        <end position="389"/>
    </location>
</feature>
<evidence type="ECO:0000256" key="11">
    <source>
        <dbReference type="ARBA" id="ARBA00023136"/>
    </source>
</evidence>
<keyword evidence="11 15" id="KW-0472">Membrane</keyword>
<dbReference type="AlphaFoldDB" id="A0A9P4NI35"/>
<gene>
    <name evidence="16" type="ORF">EJ08DRAFT_690077</name>
</gene>
<evidence type="ECO:0000256" key="10">
    <source>
        <dbReference type="ARBA" id="ARBA00022989"/>
    </source>
</evidence>
<evidence type="ECO:0000313" key="16">
    <source>
        <dbReference type="EMBL" id="KAF2422187.1"/>
    </source>
</evidence>
<dbReference type="Pfam" id="PF13506">
    <property type="entry name" value="Glyco_transf_21"/>
    <property type="match status" value="2"/>
</dbReference>
<evidence type="ECO:0000256" key="8">
    <source>
        <dbReference type="ARBA" id="ARBA00022679"/>
    </source>
</evidence>
<evidence type="ECO:0000256" key="4">
    <source>
        <dbReference type="ARBA" id="ARBA00006739"/>
    </source>
</evidence>
<evidence type="ECO:0000256" key="12">
    <source>
        <dbReference type="ARBA" id="ARBA00031017"/>
    </source>
</evidence>
<dbReference type="GO" id="GO:0008120">
    <property type="term" value="F:ceramide glucosyltransferase activity"/>
    <property type="evidence" value="ECO:0007669"/>
    <property type="project" value="UniProtKB-EC"/>
</dbReference>
<evidence type="ECO:0000256" key="3">
    <source>
        <dbReference type="ARBA" id="ARBA00004991"/>
    </source>
</evidence>
<comment type="pathway">
    <text evidence="2">Lipid metabolism; sphingolipid metabolism.</text>
</comment>
<dbReference type="GO" id="GO:0006679">
    <property type="term" value="P:glucosylceramide biosynthetic process"/>
    <property type="evidence" value="ECO:0007669"/>
    <property type="project" value="TreeGrafter"/>
</dbReference>
<dbReference type="PANTHER" id="PTHR12726:SF0">
    <property type="entry name" value="CERAMIDE GLUCOSYLTRANSFERASE"/>
    <property type="match status" value="1"/>
</dbReference>
<keyword evidence="17" id="KW-1185">Reference proteome</keyword>
<dbReference type="GO" id="GO:0016020">
    <property type="term" value="C:membrane"/>
    <property type="evidence" value="ECO:0007669"/>
    <property type="project" value="UniProtKB-SubCell"/>
</dbReference>
<sequence>MVADVVAAISLFWGSLVVLVSSLGYFQIQRHFSSVKPISSLDVGDDEVARSETPHVTIIRPVKGLDPGLYECLASTFRQTYPSTHLTIYFCISDRSDPALPILERLIKDFPSCNTRIFVEDEDPHLQHTSDNARGKDALGPNPKVRSMSRAYREAKGGLLWIIDCNVWVAKGVCGRMVERLLGWGPSRRPQKLVHQLPLVVDTEIESSPEMKGLLRSAHVHSGEDVASTSTHVMEAKGMGGKSIWNSKGGRMEELFMSSSHAKFYTAINTVLVAPCLVGKSNMFRRSHLNALTDGKGIDYFSNNICEDHLIGDLLWKRAVPPEVIGNAKVKWGNHAILFGDLAIQPMANMSVKEYLARRVRWLRVRKYTVTLATLVEATTESFFCSAMLSYGLTYHPYFRFIPATLTSFILVWLVCITLWATVDWTLYRKLHSAVSIDVDENTPAFARPSKGRGNERKFSEWVLAWLGREALAFPIWFWACFGGATVTWRGRKFWVDMGMVVHEIGFSQSAANGESDGVLDRRKIRRD</sequence>
<evidence type="ECO:0000256" key="6">
    <source>
        <dbReference type="ARBA" id="ARBA00019988"/>
    </source>
</evidence>
<evidence type="ECO:0000256" key="15">
    <source>
        <dbReference type="SAM" id="Phobius"/>
    </source>
</evidence>
<evidence type="ECO:0000256" key="13">
    <source>
        <dbReference type="ARBA" id="ARBA00031543"/>
    </source>
</evidence>
<feature type="transmembrane region" description="Helical" evidence="15">
    <location>
        <begin position="401"/>
        <end position="423"/>
    </location>
</feature>
<proteinExistence type="inferred from homology"/>
<comment type="pathway">
    <text evidence="3">Sphingolipid metabolism.</text>
</comment>
<evidence type="ECO:0000256" key="5">
    <source>
        <dbReference type="ARBA" id="ARBA00012699"/>
    </source>
</evidence>
<dbReference type="OrthoDB" id="1483400at2759"/>
<keyword evidence="7" id="KW-0328">Glycosyltransferase</keyword>
<evidence type="ECO:0000313" key="17">
    <source>
        <dbReference type="Proteomes" id="UP000800235"/>
    </source>
</evidence>
<comment type="caution">
    <text evidence="16">The sequence shown here is derived from an EMBL/GenBank/DDBJ whole genome shotgun (WGS) entry which is preliminary data.</text>
</comment>
<evidence type="ECO:0000256" key="7">
    <source>
        <dbReference type="ARBA" id="ARBA00022676"/>
    </source>
</evidence>
<organism evidence="16 17">
    <name type="scientific">Tothia fuscella</name>
    <dbReference type="NCBI Taxonomy" id="1048955"/>
    <lineage>
        <taxon>Eukaryota</taxon>
        <taxon>Fungi</taxon>
        <taxon>Dikarya</taxon>
        <taxon>Ascomycota</taxon>
        <taxon>Pezizomycotina</taxon>
        <taxon>Dothideomycetes</taxon>
        <taxon>Pleosporomycetidae</taxon>
        <taxon>Venturiales</taxon>
        <taxon>Cylindrosympodiaceae</taxon>
        <taxon>Tothia</taxon>
    </lineage>
</organism>
<dbReference type="PANTHER" id="PTHR12726">
    <property type="entry name" value="CERAMIDE GLUCOSYLTRANSFERASE"/>
    <property type="match status" value="1"/>
</dbReference>
<name>A0A9P4NI35_9PEZI</name>
<comment type="similarity">
    <text evidence="4">Belongs to the glycosyltransferase 2 family.</text>
</comment>
<comment type="subcellular location">
    <subcellularLocation>
        <location evidence="1">Membrane</location>
        <topology evidence="1">Multi-pass membrane protein</topology>
    </subcellularLocation>
</comment>
<evidence type="ECO:0000256" key="9">
    <source>
        <dbReference type="ARBA" id="ARBA00022692"/>
    </source>
</evidence>
<dbReference type="EC" id="2.4.1.80" evidence="5"/>
<reference evidence="16" key="1">
    <citation type="journal article" date="2020" name="Stud. Mycol.">
        <title>101 Dothideomycetes genomes: a test case for predicting lifestyles and emergence of pathogens.</title>
        <authorList>
            <person name="Haridas S."/>
            <person name="Albert R."/>
            <person name="Binder M."/>
            <person name="Bloem J."/>
            <person name="Labutti K."/>
            <person name="Salamov A."/>
            <person name="Andreopoulos B."/>
            <person name="Baker S."/>
            <person name="Barry K."/>
            <person name="Bills G."/>
            <person name="Bluhm B."/>
            <person name="Cannon C."/>
            <person name="Castanera R."/>
            <person name="Culley D."/>
            <person name="Daum C."/>
            <person name="Ezra D."/>
            <person name="Gonzalez J."/>
            <person name="Henrissat B."/>
            <person name="Kuo A."/>
            <person name="Liang C."/>
            <person name="Lipzen A."/>
            <person name="Lutzoni F."/>
            <person name="Magnuson J."/>
            <person name="Mondo S."/>
            <person name="Nolan M."/>
            <person name="Ohm R."/>
            <person name="Pangilinan J."/>
            <person name="Park H.-J."/>
            <person name="Ramirez L."/>
            <person name="Alfaro M."/>
            <person name="Sun H."/>
            <person name="Tritt A."/>
            <person name="Yoshinaga Y."/>
            <person name="Zwiers L.-H."/>
            <person name="Turgeon B."/>
            <person name="Goodwin S."/>
            <person name="Spatafora J."/>
            <person name="Crous P."/>
            <person name="Grigoriev I."/>
        </authorList>
    </citation>
    <scope>NUCLEOTIDE SEQUENCE</scope>
    <source>
        <strain evidence="16">CBS 130266</strain>
    </source>
</reference>
<keyword evidence="10 15" id="KW-1133">Transmembrane helix</keyword>
<dbReference type="SUPFAM" id="SSF53448">
    <property type="entry name" value="Nucleotide-diphospho-sugar transferases"/>
    <property type="match status" value="1"/>
</dbReference>